<keyword evidence="7" id="KW-1185">Reference proteome</keyword>
<dbReference type="PROSITE" id="PS01357">
    <property type="entry name" value="ZF_ZZ_1"/>
    <property type="match status" value="2"/>
</dbReference>
<dbReference type="InterPro" id="IPR043145">
    <property type="entry name" value="Znf_ZZ_sf"/>
</dbReference>
<dbReference type="Pfam" id="PF00569">
    <property type="entry name" value="ZZ"/>
    <property type="match status" value="2"/>
</dbReference>
<sequence length="400" mass="44155">MDVLPSPGEQWNLTIFGTVCDGCYAPLQRGQGLHCAVCPNYDLCNDCVAVKKHFQHRGGFVKRPQRAEAGLHRSIGCDSCDEQIYGCRFKCKLCPDYDLCWKCFNRDAHKDFHVPKASSPASSQSVKLSGGANVVIECTICWGPYNSDSKCPRSIQCGHTFCTECIDQLIESQRNKFSCPKCRKEFNISSSNDLAKNFGLLEALTQITSATENAMEASTCEGCDSVVACEKLRYCQTCSSGKDTLKKYLCAECCLTNHAGHQIQSDFEIRKHMRQVIDSDWAALKKRITDLQGAEQAIASKLRSAQQLSNNFLKIQLENMELKTQNATGKLSTPAELTAEMAAFDRAEQFISAASSASDELLSAVMAYREKLIDQGLNNPVFQECATLACQRASTASDTE</sequence>
<feature type="domain" description="RING-type" evidence="6">
    <location>
        <begin position="138"/>
        <end position="183"/>
    </location>
</feature>
<evidence type="ECO:0000256" key="5">
    <source>
        <dbReference type="SAM" id="Coils"/>
    </source>
</evidence>
<dbReference type="PANTHER" id="PTHR47156">
    <property type="entry name" value="PROTEIN CBG20824"/>
    <property type="match status" value="1"/>
</dbReference>
<name>A0A914UME8_9BILA</name>
<dbReference type="PANTHER" id="PTHR47156:SF10">
    <property type="entry name" value="E3 UBIQUITIN-PROTEIN LIGASE TRIM-21-RELATED"/>
    <property type="match status" value="1"/>
</dbReference>
<dbReference type="SMART" id="SM00291">
    <property type="entry name" value="ZnF_ZZ"/>
    <property type="match status" value="2"/>
</dbReference>
<dbReference type="GO" id="GO:0008270">
    <property type="term" value="F:zinc ion binding"/>
    <property type="evidence" value="ECO:0007669"/>
    <property type="project" value="UniProtKB-KW"/>
</dbReference>
<organism evidence="7 8">
    <name type="scientific">Plectus sambesii</name>
    <dbReference type="NCBI Taxonomy" id="2011161"/>
    <lineage>
        <taxon>Eukaryota</taxon>
        <taxon>Metazoa</taxon>
        <taxon>Ecdysozoa</taxon>
        <taxon>Nematoda</taxon>
        <taxon>Chromadorea</taxon>
        <taxon>Plectida</taxon>
        <taxon>Plectina</taxon>
        <taxon>Plectoidea</taxon>
        <taxon>Plectidae</taxon>
        <taxon>Plectus</taxon>
    </lineage>
</organism>
<dbReference type="WBParaSite" id="PSAMB.scaffold1114size35747.g11035.t1">
    <property type="protein sequence ID" value="PSAMB.scaffold1114size35747.g11035.t1"/>
    <property type="gene ID" value="PSAMB.scaffold1114size35747.g11035"/>
</dbReference>
<keyword evidence="5" id="KW-0175">Coiled coil</keyword>
<protein>
    <submittedName>
        <fullName evidence="8">RING-type domain-containing protein</fullName>
    </submittedName>
</protein>
<dbReference type="InterPro" id="IPR052667">
    <property type="entry name" value="E3_ubiquitin-ligase_RING"/>
</dbReference>
<evidence type="ECO:0000256" key="1">
    <source>
        <dbReference type="ARBA" id="ARBA00022723"/>
    </source>
</evidence>
<evidence type="ECO:0000256" key="3">
    <source>
        <dbReference type="ARBA" id="ARBA00022833"/>
    </source>
</evidence>
<dbReference type="InterPro" id="IPR017907">
    <property type="entry name" value="Znf_RING_CS"/>
</dbReference>
<reference evidence="8" key="1">
    <citation type="submission" date="2022-11" db="UniProtKB">
        <authorList>
            <consortium name="WormBaseParasite"/>
        </authorList>
    </citation>
    <scope>IDENTIFICATION</scope>
</reference>
<dbReference type="InterPro" id="IPR013083">
    <property type="entry name" value="Znf_RING/FYVE/PHD"/>
</dbReference>
<keyword evidence="3" id="KW-0862">Zinc</keyword>
<dbReference type="AlphaFoldDB" id="A0A914UME8"/>
<dbReference type="Gene3D" id="3.30.60.90">
    <property type="match status" value="2"/>
</dbReference>
<dbReference type="Pfam" id="PF13639">
    <property type="entry name" value="zf-RING_2"/>
    <property type="match status" value="1"/>
</dbReference>
<dbReference type="InterPro" id="IPR000433">
    <property type="entry name" value="Znf_ZZ"/>
</dbReference>
<evidence type="ECO:0000256" key="2">
    <source>
        <dbReference type="ARBA" id="ARBA00022771"/>
    </source>
</evidence>
<evidence type="ECO:0000259" key="6">
    <source>
        <dbReference type="PROSITE" id="PS50089"/>
    </source>
</evidence>
<dbReference type="CDD" id="cd02249">
    <property type="entry name" value="ZZ"/>
    <property type="match status" value="1"/>
</dbReference>
<dbReference type="SMART" id="SM00184">
    <property type="entry name" value="RING"/>
    <property type="match status" value="1"/>
</dbReference>
<evidence type="ECO:0000256" key="4">
    <source>
        <dbReference type="PROSITE-ProRule" id="PRU00175"/>
    </source>
</evidence>
<feature type="coiled-coil region" evidence="5">
    <location>
        <begin position="291"/>
        <end position="325"/>
    </location>
</feature>
<accession>A0A914UME8</accession>
<dbReference type="PROSITE" id="PS00518">
    <property type="entry name" value="ZF_RING_1"/>
    <property type="match status" value="1"/>
</dbReference>
<dbReference type="InterPro" id="IPR001841">
    <property type="entry name" value="Znf_RING"/>
</dbReference>
<keyword evidence="2 4" id="KW-0863">Zinc-finger</keyword>
<keyword evidence="1" id="KW-0479">Metal-binding</keyword>
<proteinExistence type="predicted"/>
<dbReference type="Proteomes" id="UP000887566">
    <property type="component" value="Unplaced"/>
</dbReference>
<evidence type="ECO:0000313" key="7">
    <source>
        <dbReference type="Proteomes" id="UP000887566"/>
    </source>
</evidence>
<dbReference type="PROSITE" id="PS50089">
    <property type="entry name" value="ZF_RING_2"/>
    <property type="match status" value="1"/>
</dbReference>
<dbReference type="SUPFAM" id="SSF57850">
    <property type="entry name" value="RING/U-box"/>
    <property type="match status" value="3"/>
</dbReference>
<dbReference type="Gene3D" id="3.30.40.10">
    <property type="entry name" value="Zinc/RING finger domain, C3HC4 (zinc finger)"/>
    <property type="match status" value="1"/>
</dbReference>
<evidence type="ECO:0000313" key="8">
    <source>
        <dbReference type="WBParaSite" id="PSAMB.scaffold1114size35747.g11035.t1"/>
    </source>
</evidence>